<feature type="signal peptide" evidence="1">
    <location>
        <begin position="1"/>
        <end position="45"/>
    </location>
</feature>
<evidence type="ECO:0000256" key="1">
    <source>
        <dbReference type="SAM" id="SignalP"/>
    </source>
</evidence>
<dbReference type="Proteomes" id="UP001596244">
    <property type="component" value="Unassembled WGS sequence"/>
</dbReference>
<dbReference type="InterPro" id="IPR013830">
    <property type="entry name" value="SGNH_hydro"/>
</dbReference>
<proteinExistence type="predicted"/>
<dbReference type="EMBL" id="JBHSQE010000004">
    <property type="protein sequence ID" value="MFC6146605.1"/>
    <property type="molecule type" value="Genomic_DNA"/>
</dbReference>
<keyword evidence="4" id="KW-1185">Reference proteome</keyword>
<accession>A0ABW1QDC6</accession>
<keyword evidence="1" id="KW-0732">Signal</keyword>
<dbReference type="SUPFAM" id="SSF52266">
    <property type="entry name" value="SGNH hydrolase"/>
    <property type="match status" value="1"/>
</dbReference>
<organism evidence="3 4">
    <name type="scientific">Corynebacterium nasicanis</name>
    <dbReference type="NCBI Taxonomy" id="1448267"/>
    <lineage>
        <taxon>Bacteria</taxon>
        <taxon>Bacillati</taxon>
        <taxon>Actinomycetota</taxon>
        <taxon>Actinomycetes</taxon>
        <taxon>Mycobacteriales</taxon>
        <taxon>Corynebacteriaceae</taxon>
        <taxon>Corynebacterium</taxon>
    </lineage>
</organism>
<comment type="caution">
    <text evidence="3">The sequence shown here is derived from an EMBL/GenBank/DDBJ whole genome shotgun (WGS) entry which is preliminary data.</text>
</comment>
<evidence type="ECO:0000259" key="2">
    <source>
        <dbReference type="Pfam" id="PF13472"/>
    </source>
</evidence>
<reference evidence="4" key="1">
    <citation type="journal article" date="2019" name="Int. J. Syst. Evol. Microbiol.">
        <title>The Global Catalogue of Microorganisms (GCM) 10K type strain sequencing project: providing services to taxonomists for standard genome sequencing and annotation.</title>
        <authorList>
            <consortium name="The Broad Institute Genomics Platform"/>
            <consortium name="The Broad Institute Genome Sequencing Center for Infectious Disease"/>
            <person name="Wu L."/>
            <person name="Ma J."/>
        </authorList>
    </citation>
    <scope>NUCLEOTIDE SEQUENCE [LARGE SCALE GENOMIC DNA]</scope>
    <source>
        <strain evidence="4">CCUG 51943</strain>
    </source>
</reference>
<feature type="chain" id="PRO_5047382730" evidence="1">
    <location>
        <begin position="46"/>
        <end position="299"/>
    </location>
</feature>
<dbReference type="Gene3D" id="3.40.50.1110">
    <property type="entry name" value="SGNH hydrolase"/>
    <property type="match status" value="1"/>
</dbReference>
<dbReference type="InterPro" id="IPR036514">
    <property type="entry name" value="SGNH_hydro_sf"/>
</dbReference>
<evidence type="ECO:0000313" key="3">
    <source>
        <dbReference type="EMBL" id="MFC6146605.1"/>
    </source>
</evidence>
<gene>
    <name evidence="3" type="ORF">ACFPUZ_07285</name>
</gene>
<dbReference type="RefSeq" id="WP_377001139.1">
    <property type="nucleotide sequence ID" value="NZ_JBHSQE010000004.1"/>
</dbReference>
<name>A0ABW1QDC6_9CORY</name>
<protein>
    <submittedName>
        <fullName evidence="3">GDSL-type esterase/lipase family protein</fullName>
    </submittedName>
</protein>
<evidence type="ECO:0000313" key="4">
    <source>
        <dbReference type="Proteomes" id="UP001596244"/>
    </source>
</evidence>
<feature type="domain" description="SGNH hydrolase-type esterase" evidence="2">
    <location>
        <begin position="52"/>
        <end position="288"/>
    </location>
</feature>
<dbReference type="Pfam" id="PF13472">
    <property type="entry name" value="Lipase_GDSL_2"/>
    <property type="match status" value="1"/>
</dbReference>
<sequence>MNVTVLVPTVLREVISLFRPRRLASLLLAAALTVPTVAGVGTAQAQPGNAVVFGDSYTAMPDQFYNHYRGSSLSSGMVPADYPRASAGCLQSPNNWPRKMQQQTGIPVIDRSCTAETSQSVLGKIDSAIHEGQIHRGTRAVYLAIGGNDWGPFGRNEGANSSDVPSMTERYSHNLSLAGAKIRAAAPGARIIVAGMPEVTDGKGLCLIQVIPNLPLGIPVPGHQVENNIREMQRTGAERNGMIFVDNYALTRGHNTCSPDATRYIAGSIDFTSGPYTMSLHPTDLGNEVLARNNGAAML</sequence>